<dbReference type="AlphaFoldDB" id="A0A1C7M0H5"/>
<dbReference type="EMBL" id="LUGG01000020">
    <property type="protein sequence ID" value="OBZ68594.1"/>
    <property type="molecule type" value="Genomic_DNA"/>
</dbReference>
<organism evidence="1 2">
    <name type="scientific">Grifola frondosa</name>
    <name type="common">Maitake</name>
    <name type="synonym">Polyporus frondosus</name>
    <dbReference type="NCBI Taxonomy" id="5627"/>
    <lineage>
        <taxon>Eukaryota</taxon>
        <taxon>Fungi</taxon>
        <taxon>Dikarya</taxon>
        <taxon>Basidiomycota</taxon>
        <taxon>Agaricomycotina</taxon>
        <taxon>Agaricomycetes</taxon>
        <taxon>Polyporales</taxon>
        <taxon>Grifolaceae</taxon>
        <taxon>Grifola</taxon>
    </lineage>
</organism>
<sequence length="91" mass="10073">MTTLCSHPSTPVLLSITSSLDLTIAGALLGRSKAFVQPDLLYICVVQWQSRSHRSSFRAGRYIHFKCVITSECSTCGMLHAPAYWYPHGSI</sequence>
<dbReference type="Proteomes" id="UP000092993">
    <property type="component" value="Unassembled WGS sequence"/>
</dbReference>
<protein>
    <submittedName>
        <fullName evidence="1">Uncharacterized protein</fullName>
    </submittedName>
</protein>
<name>A0A1C7M0H5_GRIFR</name>
<comment type="caution">
    <text evidence="1">The sequence shown here is derived from an EMBL/GenBank/DDBJ whole genome shotgun (WGS) entry which is preliminary data.</text>
</comment>
<keyword evidence="2" id="KW-1185">Reference proteome</keyword>
<accession>A0A1C7M0H5</accession>
<gene>
    <name evidence="1" type="ORF">A0H81_11559</name>
</gene>
<evidence type="ECO:0000313" key="1">
    <source>
        <dbReference type="EMBL" id="OBZ68594.1"/>
    </source>
</evidence>
<reference evidence="1 2" key="1">
    <citation type="submission" date="2016-03" db="EMBL/GenBank/DDBJ databases">
        <title>Whole genome sequencing of Grifola frondosa 9006-11.</title>
        <authorList>
            <person name="Min B."/>
            <person name="Park H."/>
            <person name="Kim J.-G."/>
            <person name="Cho H."/>
            <person name="Oh Y.-L."/>
            <person name="Kong W.-S."/>
            <person name="Choi I.-G."/>
        </authorList>
    </citation>
    <scope>NUCLEOTIDE SEQUENCE [LARGE SCALE GENOMIC DNA]</scope>
    <source>
        <strain evidence="1 2">9006-11</strain>
    </source>
</reference>
<evidence type="ECO:0000313" key="2">
    <source>
        <dbReference type="Proteomes" id="UP000092993"/>
    </source>
</evidence>
<proteinExistence type="predicted"/>